<sequence>MSLVINRVSKDYSKSVTALNAISFQVNSGEAVGIVGESGSGKSTLAKVLLGLESYKEGSITFNGKPIAPKKRSLLRDYRKSVQMIFQDSAGALNPKLPIWKSIMEPLDNFKEVTPSFLAGKNLSRKETAEVLLERVGLDKQFAERYPRELSGGQKQRVSIARALSIEPSLLICDEPTASLDVTVQVHILHLLKDLQKKMNMTILFISHDLRSVTFLCKKVIVLRNGSIVDQFELSELYHQDRHPYTKALIQAASIQ</sequence>
<dbReference type="GO" id="GO:0055085">
    <property type="term" value="P:transmembrane transport"/>
    <property type="evidence" value="ECO:0007669"/>
    <property type="project" value="UniProtKB-ARBA"/>
</dbReference>
<evidence type="ECO:0000256" key="4">
    <source>
        <dbReference type="ARBA" id="ARBA00022840"/>
    </source>
</evidence>
<dbReference type="Gene3D" id="3.40.50.300">
    <property type="entry name" value="P-loop containing nucleotide triphosphate hydrolases"/>
    <property type="match status" value="1"/>
</dbReference>
<dbReference type="OrthoDB" id="9802264at2"/>
<dbReference type="RefSeq" id="WP_113806867.1">
    <property type="nucleotide sequence ID" value="NZ_QOCW01000016.1"/>
</dbReference>
<feature type="domain" description="ABC transporter" evidence="5">
    <location>
        <begin position="3"/>
        <end position="250"/>
    </location>
</feature>
<proteinExistence type="inferred from homology"/>
<evidence type="ECO:0000313" key="7">
    <source>
        <dbReference type="Proteomes" id="UP000253314"/>
    </source>
</evidence>
<organism evidence="6 7">
    <name type="scientific">Bacillus taeanensis</name>
    <dbReference type="NCBI Taxonomy" id="273032"/>
    <lineage>
        <taxon>Bacteria</taxon>
        <taxon>Bacillati</taxon>
        <taxon>Bacillota</taxon>
        <taxon>Bacilli</taxon>
        <taxon>Bacillales</taxon>
        <taxon>Bacillaceae</taxon>
        <taxon>Bacillus</taxon>
    </lineage>
</organism>
<dbReference type="PANTHER" id="PTHR43776">
    <property type="entry name" value="TRANSPORT ATP-BINDING PROTEIN"/>
    <property type="match status" value="1"/>
</dbReference>
<dbReference type="InterPro" id="IPR003593">
    <property type="entry name" value="AAA+_ATPase"/>
</dbReference>
<dbReference type="InterPro" id="IPR027417">
    <property type="entry name" value="P-loop_NTPase"/>
</dbReference>
<comment type="caution">
    <text evidence="6">The sequence shown here is derived from an EMBL/GenBank/DDBJ whole genome shotgun (WGS) entry which is preliminary data.</text>
</comment>
<keyword evidence="3" id="KW-0547">Nucleotide-binding</keyword>
<evidence type="ECO:0000313" key="6">
    <source>
        <dbReference type="EMBL" id="RBW68826.1"/>
    </source>
</evidence>
<gene>
    <name evidence="6" type="ORF">DS031_14910</name>
</gene>
<dbReference type="PROSITE" id="PS50893">
    <property type="entry name" value="ABC_TRANSPORTER_2"/>
    <property type="match status" value="1"/>
</dbReference>
<evidence type="ECO:0000256" key="2">
    <source>
        <dbReference type="ARBA" id="ARBA00022448"/>
    </source>
</evidence>
<dbReference type="InterPro" id="IPR017871">
    <property type="entry name" value="ABC_transporter-like_CS"/>
</dbReference>
<dbReference type="GO" id="GO:0016887">
    <property type="term" value="F:ATP hydrolysis activity"/>
    <property type="evidence" value="ECO:0007669"/>
    <property type="project" value="InterPro"/>
</dbReference>
<dbReference type="PANTHER" id="PTHR43776:SF7">
    <property type="entry name" value="D,D-DIPEPTIDE TRANSPORT ATP-BINDING PROTEIN DDPF-RELATED"/>
    <property type="match status" value="1"/>
</dbReference>
<dbReference type="InterPro" id="IPR003439">
    <property type="entry name" value="ABC_transporter-like_ATP-bd"/>
</dbReference>
<dbReference type="SMART" id="SM00382">
    <property type="entry name" value="AAA"/>
    <property type="match status" value="1"/>
</dbReference>
<evidence type="ECO:0000256" key="1">
    <source>
        <dbReference type="ARBA" id="ARBA00005417"/>
    </source>
</evidence>
<dbReference type="Pfam" id="PF00005">
    <property type="entry name" value="ABC_tran"/>
    <property type="match status" value="1"/>
</dbReference>
<evidence type="ECO:0000259" key="5">
    <source>
        <dbReference type="PROSITE" id="PS50893"/>
    </source>
</evidence>
<dbReference type="InterPro" id="IPR050319">
    <property type="entry name" value="ABC_transp_ATP-bind"/>
</dbReference>
<keyword evidence="7" id="KW-1185">Reference proteome</keyword>
<comment type="similarity">
    <text evidence="1">Belongs to the ABC transporter superfamily.</text>
</comment>
<dbReference type="PROSITE" id="PS00211">
    <property type="entry name" value="ABC_TRANSPORTER_1"/>
    <property type="match status" value="1"/>
</dbReference>
<dbReference type="SUPFAM" id="SSF52540">
    <property type="entry name" value="P-loop containing nucleoside triphosphate hydrolases"/>
    <property type="match status" value="1"/>
</dbReference>
<dbReference type="Proteomes" id="UP000253314">
    <property type="component" value="Unassembled WGS sequence"/>
</dbReference>
<dbReference type="EMBL" id="QOCW01000016">
    <property type="protein sequence ID" value="RBW68826.1"/>
    <property type="molecule type" value="Genomic_DNA"/>
</dbReference>
<evidence type="ECO:0000256" key="3">
    <source>
        <dbReference type="ARBA" id="ARBA00022741"/>
    </source>
</evidence>
<keyword evidence="4 6" id="KW-0067">ATP-binding</keyword>
<keyword evidence="2" id="KW-0813">Transport</keyword>
<accession>A0A366XT32</accession>
<dbReference type="CDD" id="cd03257">
    <property type="entry name" value="ABC_NikE_OppD_transporters"/>
    <property type="match status" value="1"/>
</dbReference>
<dbReference type="GO" id="GO:0005524">
    <property type="term" value="F:ATP binding"/>
    <property type="evidence" value="ECO:0007669"/>
    <property type="project" value="UniProtKB-KW"/>
</dbReference>
<name>A0A366XT32_9BACI</name>
<dbReference type="AlphaFoldDB" id="A0A366XT32"/>
<protein>
    <submittedName>
        <fullName evidence="6">ABC transporter ATP-binding protein</fullName>
    </submittedName>
</protein>
<reference evidence="6 7" key="1">
    <citation type="submission" date="2018-07" db="EMBL/GenBank/DDBJ databases">
        <title>Lottiidibacillus patelloidae gen. nov., sp. nov., isolated from the intestinal tract of a marine limpet and the reclassification of B. taeanensis BH030017T, B. algicola KMM 3737T and B. hwajinpoensis SW-72T as genus Lottiidibacillus.</title>
        <authorList>
            <person name="Liu R."/>
            <person name="Huang Z."/>
        </authorList>
    </citation>
    <scope>NUCLEOTIDE SEQUENCE [LARGE SCALE GENOMIC DNA]</scope>
    <source>
        <strain evidence="6 7">BH030017</strain>
    </source>
</reference>